<accession>A0A150RN16</accession>
<proteinExistence type="predicted"/>
<dbReference type="EMBL" id="JEMB01002382">
    <property type="protein sequence ID" value="KYF81550.1"/>
    <property type="molecule type" value="Genomic_DNA"/>
</dbReference>
<reference evidence="1 2" key="1">
    <citation type="submission" date="2014-02" db="EMBL/GenBank/DDBJ databases">
        <title>The small core and large imbalanced accessory genome model reveals a collaborative survival strategy of Sorangium cellulosum strains in nature.</title>
        <authorList>
            <person name="Han K."/>
            <person name="Peng R."/>
            <person name="Blom J."/>
            <person name="Li Y.-Z."/>
        </authorList>
    </citation>
    <scope>NUCLEOTIDE SEQUENCE [LARGE SCALE GENOMIC DNA]</scope>
    <source>
        <strain evidence="1 2">So0011-07</strain>
    </source>
</reference>
<protein>
    <submittedName>
        <fullName evidence="1">Uncharacterized protein</fullName>
    </submittedName>
</protein>
<gene>
    <name evidence="1" type="ORF">BE17_31485</name>
</gene>
<organism evidence="1 2">
    <name type="scientific">Sorangium cellulosum</name>
    <name type="common">Polyangium cellulosum</name>
    <dbReference type="NCBI Taxonomy" id="56"/>
    <lineage>
        <taxon>Bacteria</taxon>
        <taxon>Pseudomonadati</taxon>
        <taxon>Myxococcota</taxon>
        <taxon>Polyangia</taxon>
        <taxon>Polyangiales</taxon>
        <taxon>Polyangiaceae</taxon>
        <taxon>Sorangium</taxon>
    </lineage>
</organism>
<name>A0A150RN16_SORCE</name>
<sequence>MSTSKPPASLIPQPSAVISVPTSAELSIRSSRARSTFRILPLSGRIAWKCRSRPIFALPPALSPSTM</sequence>
<dbReference type="Proteomes" id="UP000075635">
    <property type="component" value="Unassembled WGS sequence"/>
</dbReference>
<evidence type="ECO:0000313" key="2">
    <source>
        <dbReference type="Proteomes" id="UP000075635"/>
    </source>
</evidence>
<dbReference type="AlphaFoldDB" id="A0A150RN16"/>
<evidence type="ECO:0000313" key="1">
    <source>
        <dbReference type="EMBL" id="KYF81550.1"/>
    </source>
</evidence>
<comment type="caution">
    <text evidence="1">The sequence shown here is derived from an EMBL/GenBank/DDBJ whole genome shotgun (WGS) entry which is preliminary data.</text>
</comment>